<protein>
    <submittedName>
        <fullName evidence="2">Uncharacterized protein</fullName>
    </submittedName>
</protein>
<dbReference type="AlphaFoldDB" id="A0AA86VWM7"/>
<evidence type="ECO:0000313" key="3">
    <source>
        <dbReference type="Proteomes" id="UP001189624"/>
    </source>
</evidence>
<keyword evidence="1" id="KW-0812">Transmembrane</keyword>
<keyword evidence="1" id="KW-0472">Membrane</keyword>
<keyword evidence="3" id="KW-1185">Reference proteome</keyword>
<organism evidence="2 3">
    <name type="scientific">Sphenostylis stenocarpa</name>
    <dbReference type="NCBI Taxonomy" id="92480"/>
    <lineage>
        <taxon>Eukaryota</taxon>
        <taxon>Viridiplantae</taxon>
        <taxon>Streptophyta</taxon>
        <taxon>Embryophyta</taxon>
        <taxon>Tracheophyta</taxon>
        <taxon>Spermatophyta</taxon>
        <taxon>Magnoliopsida</taxon>
        <taxon>eudicotyledons</taxon>
        <taxon>Gunneridae</taxon>
        <taxon>Pentapetalae</taxon>
        <taxon>rosids</taxon>
        <taxon>fabids</taxon>
        <taxon>Fabales</taxon>
        <taxon>Fabaceae</taxon>
        <taxon>Papilionoideae</taxon>
        <taxon>50 kb inversion clade</taxon>
        <taxon>NPAAA clade</taxon>
        <taxon>indigoferoid/millettioid clade</taxon>
        <taxon>Phaseoleae</taxon>
        <taxon>Sphenostylis</taxon>
    </lineage>
</organism>
<evidence type="ECO:0000313" key="2">
    <source>
        <dbReference type="EMBL" id="CAJ1930980.1"/>
    </source>
</evidence>
<dbReference type="Gramene" id="rna-AYBTSS11_LOCUS4998">
    <property type="protein sequence ID" value="CAJ1930980.1"/>
    <property type="gene ID" value="gene-AYBTSS11_LOCUS4998"/>
</dbReference>
<sequence length="112" mass="12238">MERVSLRHHAFNPHGPIRQRHVPKSLLPILFLLSLSNTVSLYVVVSPISSSPIGLTKSKFEEKAEGSGNRWRVTATSANAEFEFRILSSSLFLRALSGVAGDESSGYVGARN</sequence>
<feature type="transmembrane region" description="Helical" evidence="1">
    <location>
        <begin position="26"/>
        <end position="45"/>
    </location>
</feature>
<reference evidence="2" key="1">
    <citation type="submission" date="2023-10" db="EMBL/GenBank/DDBJ databases">
        <authorList>
            <person name="Domelevo Entfellner J.-B."/>
        </authorList>
    </citation>
    <scope>NUCLEOTIDE SEQUENCE</scope>
</reference>
<evidence type="ECO:0000256" key="1">
    <source>
        <dbReference type="SAM" id="Phobius"/>
    </source>
</evidence>
<dbReference type="EMBL" id="OY731399">
    <property type="protein sequence ID" value="CAJ1930980.1"/>
    <property type="molecule type" value="Genomic_DNA"/>
</dbReference>
<proteinExistence type="predicted"/>
<keyword evidence="1" id="KW-1133">Transmembrane helix</keyword>
<accession>A0AA86VWM7</accession>
<gene>
    <name evidence="2" type="ORF">AYBTSS11_LOCUS4998</name>
</gene>
<name>A0AA86VWM7_9FABA</name>
<dbReference type="Proteomes" id="UP001189624">
    <property type="component" value="Chromosome 2"/>
</dbReference>